<dbReference type="EMBL" id="JBIGHX010000001">
    <property type="protein sequence ID" value="MFG6460173.1"/>
    <property type="molecule type" value="Genomic_DNA"/>
</dbReference>
<dbReference type="PANTHER" id="PTHR34819">
    <property type="entry name" value="LARGE CYSTEINE-RICH PERIPLASMIC PROTEIN OMCB"/>
    <property type="match status" value="1"/>
</dbReference>
<feature type="domain" description="DUF11" evidence="2">
    <location>
        <begin position="53"/>
        <end position="159"/>
    </location>
</feature>
<evidence type="ECO:0000313" key="4">
    <source>
        <dbReference type="Proteomes" id="UP001606302"/>
    </source>
</evidence>
<feature type="chain" id="PRO_5047384942" description="DUF11 domain-containing protein" evidence="1">
    <location>
        <begin position="23"/>
        <end position="921"/>
    </location>
</feature>
<keyword evidence="4" id="KW-1185">Reference proteome</keyword>
<feature type="signal peptide" evidence="1">
    <location>
        <begin position="1"/>
        <end position="22"/>
    </location>
</feature>
<sequence length="921" mass="93632">MTTKFMSRAAACAAVWLLVACGGGGGSGGSAPPPAPVNSSVSLLAIAPTEPVPGGGSAQLAVSITNSGSVAATGLVFTPNLATGLTLTSLGCTGSGGGACPAATTGTSFALPDLPAKASLSLTLNVKVAAGSSGALTSMPAVQAGNDAVASDNTAAASIKAYSADVGISGSGPTAPVPAGSTTAYTMTVSNAGPDEARDVQITNTLGNAQTLGTLSCSASGGATCPTAIGPAMRVPLLPKGGALVFTVQATVAGGFSGGIANVMQASAAGDPLDTNNATGVQLTAYAPATGPAPAGQTTVALQSDNGDYIGAGRSYSYSRATANVNVSADGARLQVQVAGDDNWNAQFQLPAGFNSFAPGTYNGLRRFPEAGSGGVDWGGNGRGCNQITGSMVVNSVTYVDGQLSAIDFSFEQHCEGQAPALRGQVRWFASDTTAPAGPLNPPPDTLWAPPASALPASGNYVYLTSDSGDYIGGGATVTHTQADAILDVTAAGGRATVRVTGDQNWRGEFQGMQGLNTLQAGQYGSLRRYPFHNPVRGGLDWSGNGAGCNTLTGWFVVDRATYIDGALTALDLRFEQHCEGATAALRGKVHWEAGDRTAPPGPLQPPPVGLWAPASGATPTSGSYVYLTSDSGDYIGGGRTTAYTRRDAVLGVNLSGRKLTVSVTGDESWTGTFEGMNSLTDLQPGYYGKLQRHPFHNPTRGGMDWSGQGRGCNRLTGWFVVDKVSVSGGQLTALDLRFEQHCEGGTAALRGQIHWDASDLGQPAGPVNPPPAGLWLPGAGSTPASGSYVYLTSDSTDIIGNGGTYTYTPANATLGVTSNGRRISVTVNGDRTWTGEFQAMDGLAQLQPGYYGGLQRYPFHNVAKGGMSWAGTGSCGTLSGWFAIDNISFVNNQLVALDLRFEQRCNGGTAALRGRVRWAP</sequence>
<protein>
    <recommendedName>
        <fullName evidence="2">DUF11 domain-containing protein</fullName>
    </recommendedName>
</protein>
<dbReference type="RefSeq" id="WP_394508985.1">
    <property type="nucleotide sequence ID" value="NZ_JBIGHX010000001.1"/>
</dbReference>
<accession>A0ABW7GE01</accession>
<evidence type="ECO:0000259" key="2">
    <source>
        <dbReference type="Pfam" id="PF01345"/>
    </source>
</evidence>
<organism evidence="3 4">
    <name type="scientific">Pelomonas lactea</name>
    <dbReference type="NCBI Taxonomy" id="3299030"/>
    <lineage>
        <taxon>Bacteria</taxon>
        <taxon>Pseudomonadati</taxon>
        <taxon>Pseudomonadota</taxon>
        <taxon>Betaproteobacteria</taxon>
        <taxon>Burkholderiales</taxon>
        <taxon>Sphaerotilaceae</taxon>
        <taxon>Roseateles</taxon>
    </lineage>
</organism>
<dbReference type="Pfam" id="PF01345">
    <property type="entry name" value="DUF11"/>
    <property type="match status" value="2"/>
</dbReference>
<dbReference type="Proteomes" id="UP001606302">
    <property type="component" value="Unassembled WGS sequence"/>
</dbReference>
<dbReference type="InterPro" id="IPR051172">
    <property type="entry name" value="Chlamydia_OmcB"/>
</dbReference>
<keyword evidence="1" id="KW-0732">Signal</keyword>
<comment type="caution">
    <text evidence="3">The sequence shown here is derived from an EMBL/GenBank/DDBJ whole genome shotgun (WGS) entry which is preliminary data.</text>
</comment>
<dbReference type="PROSITE" id="PS51257">
    <property type="entry name" value="PROKAR_LIPOPROTEIN"/>
    <property type="match status" value="1"/>
</dbReference>
<feature type="domain" description="DUF11" evidence="2">
    <location>
        <begin position="165"/>
        <end position="281"/>
    </location>
</feature>
<reference evidence="3 4" key="1">
    <citation type="submission" date="2024-08" db="EMBL/GenBank/DDBJ databases">
        <authorList>
            <person name="Lu H."/>
        </authorList>
    </citation>
    <scope>NUCLEOTIDE SEQUENCE [LARGE SCALE GENOMIC DNA]</scope>
    <source>
        <strain evidence="3 4">DXS20W</strain>
    </source>
</reference>
<dbReference type="InterPro" id="IPR001434">
    <property type="entry name" value="OmcB-like_DUF11"/>
</dbReference>
<proteinExistence type="predicted"/>
<evidence type="ECO:0000313" key="3">
    <source>
        <dbReference type="EMBL" id="MFG6460173.1"/>
    </source>
</evidence>
<gene>
    <name evidence="3" type="ORF">ACG04Q_01235</name>
</gene>
<name>A0ABW7GE01_9BURK</name>
<evidence type="ECO:0000256" key="1">
    <source>
        <dbReference type="SAM" id="SignalP"/>
    </source>
</evidence>